<dbReference type="GO" id="GO:0005524">
    <property type="term" value="F:ATP binding"/>
    <property type="evidence" value="ECO:0007669"/>
    <property type="project" value="UniProtKB-KW"/>
</dbReference>
<comment type="similarity">
    <text evidence="2 11">Belongs to the CTP synthase family.</text>
</comment>
<evidence type="ECO:0000256" key="11">
    <source>
        <dbReference type="HAMAP-Rule" id="MF_01227"/>
    </source>
</evidence>
<comment type="catalytic activity">
    <reaction evidence="11">
        <text>UTP + NH4(+) + ATP = CTP + ADP + phosphate + 2 H(+)</text>
        <dbReference type="Rhea" id="RHEA:16597"/>
        <dbReference type="ChEBI" id="CHEBI:15378"/>
        <dbReference type="ChEBI" id="CHEBI:28938"/>
        <dbReference type="ChEBI" id="CHEBI:30616"/>
        <dbReference type="ChEBI" id="CHEBI:37563"/>
        <dbReference type="ChEBI" id="CHEBI:43474"/>
        <dbReference type="ChEBI" id="CHEBI:46398"/>
        <dbReference type="ChEBI" id="CHEBI:456216"/>
    </reaction>
</comment>
<dbReference type="InterPro" id="IPR017456">
    <property type="entry name" value="CTP_synthase_N"/>
</dbReference>
<dbReference type="NCBIfam" id="NF003792">
    <property type="entry name" value="PRK05380.1"/>
    <property type="match status" value="1"/>
</dbReference>
<dbReference type="FunFam" id="3.40.50.880:FF:000002">
    <property type="entry name" value="CTP synthase"/>
    <property type="match status" value="1"/>
</dbReference>
<dbReference type="GO" id="GO:0003883">
    <property type="term" value="F:CTP synthase activity"/>
    <property type="evidence" value="ECO:0007669"/>
    <property type="project" value="UniProtKB-UniRule"/>
</dbReference>
<keyword evidence="15" id="KW-1185">Reference proteome</keyword>
<feature type="binding site" evidence="11">
    <location>
        <position position="84"/>
    </location>
    <ligand>
        <name>ATP</name>
        <dbReference type="ChEBI" id="CHEBI:30616"/>
    </ligand>
</feature>
<dbReference type="Proteomes" id="UP000199076">
    <property type="component" value="Unassembled WGS sequence"/>
</dbReference>
<feature type="active site" evidence="11">
    <location>
        <position position="517"/>
    </location>
</feature>
<dbReference type="CDD" id="cd01746">
    <property type="entry name" value="GATase1_CTP_Synthase"/>
    <property type="match status" value="1"/>
</dbReference>
<dbReference type="GO" id="GO:0042802">
    <property type="term" value="F:identical protein binding"/>
    <property type="evidence" value="ECO:0007669"/>
    <property type="project" value="TreeGrafter"/>
</dbReference>
<evidence type="ECO:0000256" key="5">
    <source>
        <dbReference type="ARBA" id="ARBA00022741"/>
    </source>
</evidence>
<dbReference type="SUPFAM" id="SSF52540">
    <property type="entry name" value="P-loop containing nucleoside triphosphate hydrolases"/>
    <property type="match status" value="1"/>
</dbReference>
<dbReference type="FunFam" id="3.40.50.300:FF:000009">
    <property type="entry name" value="CTP synthase"/>
    <property type="match status" value="1"/>
</dbReference>
<evidence type="ECO:0000256" key="10">
    <source>
        <dbReference type="ARBA" id="ARBA00047781"/>
    </source>
</evidence>
<keyword evidence="7 11" id="KW-0460">Magnesium</keyword>
<dbReference type="PANTHER" id="PTHR11550:SF0">
    <property type="entry name" value="CTP SYNTHASE-RELATED"/>
    <property type="match status" value="1"/>
</dbReference>
<feature type="binding site" evidence="11">
    <location>
        <position position="26"/>
    </location>
    <ligand>
        <name>CTP</name>
        <dbReference type="ChEBI" id="CHEBI:37563"/>
        <note>allosteric inhibitor</note>
    </ligand>
</feature>
<evidence type="ECO:0000256" key="6">
    <source>
        <dbReference type="ARBA" id="ARBA00022840"/>
    </source>
</evidence>
<feature type="binding site" evidence="11">
    <location>
        <position position="26"/>
    </location>
    <ligand>
        <name>UTP</name>
        <dbReference type="ChEBI" id="CHEBI:46398"/>
    </ligand>
</feature>
<evidence type="ECO:0000259" key="13">
    <source>
        <dbReference type="Pfam" id="PF06418"/>
    </source>
</evidence>
<comment type="subunit">
    <text evidence="11">Homotetramer.</text>
</comment>
<dbReference type="Gene3D" id="3.40.50.880">
    <property type="match status" value="1"/>
</dbReference>
<dbReference type="InterPro" id="IPR004468">
    <property type="entry name" value="CTP_synthase"/>
</dbReference>
<feature type="binding site" evidence="11">
    <location>
        <position position="234"/>
    </location>
    <ligand>
        <name>UTP</name>
        <dbReference type="ChEBI" id="CHEBI:46398"/>
    </ligand>
</feature>
<dbReference type="GO" id="GO:0044210">
    <property type="term" value="P:'de novo' CTP biosynthetic process"/>
    <property type="evidence" value="ECO:0007669"/>
    <property type="project" value="UniProtKB-UniRule"/>
</dbReference>
<keyword evidence="3 11" id="KW-0436">Ligase</keyword>
<comment type="activity regulation">
    <text evidence="11">Allosterically activated by GTP, when glutamine is the substrate; GTP has no effect on the reaction when ammonia is the substrate. The allosteric effector GTP functions by stabilizing the protein conformation that binds the tetrahedral intermediate(s) formed during glutamine hydrolysis. Inhibited by the product CTP, via allosteric rather than competitive inhibition.</text>
</comment>
<dbReference type="Gene3D" id="3.40.50.300">
    <property type="entry name" value="P-loop containing nucleotide triphosphate hydrolases"/>
    <property type="match status" value="1"/>
</dbReference>
<feature type="binding site" evidence="11">
    <location>
        <begin position="392"/>
        <end position="395"/>
    </location>
    <ligand>
        <name>L-glutamine</name>
        <dbReference type="ChEBI" id="CHEBI:58359"/>
    </ligand>
</feature>
<keyword evidence="9 11" id="KW-0665">Pyrimidine biosynthesis</keyword>
<feature type="binding site" evidence="11">
    <location>
        <position position="84"/>
    </location>
    <ligand>
        <name>Mg(2+)</name>
        <dbReference type="ChEBI" id="CHEBI:18420"/>
    </ligand>
</feature>
<dbReference type="GO" id="GO:0046872">
    <property type="term" value="F:metal ion binding"/>
    <property type="evidence" value="ECO:0007669"/>
    <property type="project" value="UniProtKB-KW"/>
</dbReference>
<feature type="binding site" evidence="11">
    <location>
        <begin position="198"/>
        <end position="203"/>
    </location>
    <ligand>
        <name>CTP</name>
        <dbReference type="ChEBI" id="CHEBI:37563"/>
        <note>allosteric inhibitor</note>
    </ligand>
</feature>
<comment type="miscellaneous">
    <text evidence="11">CTPSs have evolved a hybrid strategy for distinguishing between UTP and CTP. The overlapping regions of the product feedback inhibitory and substrate sites recognize a common feature in both compounds, the triphosphate moiety. To differentiate isosteric substrate and product pyrimidine rings, an additional pocket far from the expected kinase/ligase catalytic site, specifically recognizes the cytosine and ribose portions of the product inhibitor.</text>
</comment>
<feature type="binding site" evidence="11">
    <location>
        <position position="152"/>
    </location>
    <ligand>
        <name>Mg(2+)</name>
        <dbReference type="ChEBI" id="CHEBI:18420"/>
    </ligand>
</feature>
<evidence type="ECO:0000259" key="12">
    <source>
        <dbReference type="Pfam" id="PF00117"/>
    </source>
</evidence>
<sequence>MPTESETNYDPELGRKFIFVTGGVMSGLGKGITAASTGRLLANAGFDVTAVKIDPYLNVDAGTMNPYQHGEVYVLKDGGEVDLDLGNYERFLDIDMTFDHNVTTGKVYQHVIEKERAGDYLGKTVQIIPHITDDIKRRIREAAEGHDVCIVEVGGTVGDIEGMPYLEALRQFAHEEDDDDILFTHVTLVPYSKNGEQKTKPTQHSVKELRSIGLQPDILVGRCEDKLHADVKEKIALFCDVPTDAVFSNPDVEDIYHVPLMVEEEGLDEYVMERLDLESEALPEAERDNRWRELVTQDTTGEVEIALVGKYGLEDAYISIHESLKHAGLEAGVDVNTTWVHSEDLADGYDGELDDVDGVVVPGGFGSRGIEGKIEACRYARENDLPWLGLCLGFQMAVVEYARNVLDLEDAHSAEIEDGTPHPVIDLLPEQYDLEDMGGTMRLGAHETDIDAGTLAHELYGDTSCTERHRHRYEVNPEYIDDLEDAGLVFSGHTNKRMEILELPDHPYYLGTQFHPEFRSRPGRASPPFVGLLETVLDETGAEPEEVEA</sequence>
<dbReference type="RefSeq" id="WP_092689022.1">
    <property type="nucleotide sequence ID" value="NZ_FNBK01000003.1"/>
</dbReference>
<feature type="active site" evidence="11">
    <location>
        <position position="515"/>
    </location>
</feature>
<reference evidence="15" key="1">
    <citation type="submission" date="2016-10" db="EMBL/GenBank/DDBJ databases">
        <authorList>
            <person name="Varghese N."/>
            <person name="Submissions S."/>
        </authorList>
    </citation>
    <scope>NUCLEOTIDE SEQUENCE [LARGE SCALE GENOMIC DNA]</scope>
    <source>
        <strain evidence="15">IBRC-M 10760</strain>
    </source>
</reference>
<dbReference type="CDD" id="cd03113">
    <property type="entry name" value="CTPS_N"/>
    <property type="match status" value="1"/>
</dbReference>
<feature type="binding site" evidence="11">
    <location>
        <position position="364"/>
    </location>
    <ligand>
        <name>L-glutamine</name>
        <dbReference type="ChEBI" id="CHEBI:58359"/>
    </ligand>
</feature>
<dbReference type="InterPro" id="IPR017926">
    <property type="entry name" value="GATASE"/>
</dbReference>
<dbReference type="OrthoDB" id="52769at2157"/>
<keyword evidence="5 11" id="KW-0547">Nucleotide-binding</keyword>
<feature type="binding site" evidence="11">
    <location>
        <begin position="159"/>
        <end position="161"/>
    </location>
    <ligand>
        <name>CTP</name>
        <dbReference type="ChEBI" id="CHEBI:37563"/>
        <note>allosteric inhibitor</note>
    </ligand>
</feature>
<dbReference type="GO" id="GO:0097268">
    <property type="term" value="C:cytoophidium"/>
    <property type="evidence" value="ECO:0007669"/>
    <property type="project" value="UniProtKB-ARBA"/>
</dbReference>
<feature type="binding site" evidence="11">
    <location>
        <begin position="27"/>
        <end position="32"/>
    </location>
    <ligand>
        <name>ATP</name>
        <dbReference type="ChEBI" id="CHEBI:30616"/>
    </ligand>
</feature>
<dbReference type="GO" id="GO:0019856">
    <property type="term" value="P:pyrimidine nucleobase biosynthetic process"/>
    <property type="evidence" value="ECO:0007669"/>
    <property type="project" value="TreeGrafter"/>
</dbReference>
<evidence type="ECO:0000256" key="2">
    <source>
        <dbReference type="ARBA" id="ARBA00007533"/>
    </source>
</evidence>
<dbReference type="Pfam" id="PF06418">
    <property type="entry name" value="CTP_synth_N"/>
    <property type="match status" value="1"/>
</dbReference>
<gene>
    <name evidence="11" type="primary">pyrG</name>
    <name evidence="14" type="ORF">SAMN05216218_103227</name>
</gene>
<dbReference type="GO" id="GO:0004359">
    <property type="term" value="F:glutaminase activity"/>
    <property type="evidence" value="ECO:0007669"/>
    <property type="project" value="RHEA"/>
</dbReference>
<dbReference type="HAMAP" id="MF_01227">
    <property type="entry name" value="PyrG"/>
    <property type="match status" value="1"/>
</dbReference>
<dbReference type="InterPro" id="IPR029062">
    <property type="entry name" value="Class_I_gatase-like"/>
</dbReference>
<feature type="binding site" evidence="11">
    <location>
        <begin position="198"/>
        <end position="203"/>
    </location>
    <ligand>
        <name>UTP</name>
        <dbReference type="ChEBI" id="CHEBI:46398"/>
    </ligand>
</feature>
<keyword evidence="6 11" id="KW-0067">ATP-binding</keyword>
<comment type="catalytic activity">
    <reaction evidence="10 11">
        <text>UTP + L-glutamine + ATP + H2O = CTP + L-glutamate + ADP + phosphate + 2 H(+)</text>
        <dbReference type="Rhea" id="RHEA:26426"/>
        <dbReference type="ChEBI" id="CHEBI:15377"/>
        <dbReference type="ChEBI" id="CHEBI:15378"/>
        <dbReference type="ChEBI" id="CHEBI:29985"/>
        <dbReference type="ChEBI" id="CHEBI:30616"/>
        <dbReference type="ChEBI" id="CHEBI:37563"/>
        <dbReference type="ChEBI" id="CHEBI:43474"/>
        <dbReference type="ChEBI" id="CHEBI:46398"/>
        <dbReference type="ChEBI" id="CHEBI:58359"/>
        <dbReference type="ChEBI" id="CHEBI:456216"/>
        <dbReference type="EC" id="6.3.4.2"/>
    </reaction>
</comment>
<dbReference type="STRING" id="660518.SAMN05216218_103227"/>
<keyword evidence="8 11" id="KW-0315">Glutamine amidotransferase</keyword>
<dbReference type="PROSITE" id="PS51273">
    <property type="entry name" value="GATASE_TYPE_1"/>
    <property type="match status" value="1"/>
</dbReference>
<feature type="binding site" evidence="11">
    <location>
        <position position="252"/>
    </location>
    <ligand>
        <name>ATP</name>
        <dbReference type="ChEBI" id="CHEBI:30616"/>
    </ligand>
</feature>
<dbReference type="AlphaFoldDB" id="A0A1G7HZW3"/>
<evidence type="ECO:0000256" key="7">
    <source>
        <dbReference type="ARBA" id="ARBA00022842"/>
    </source>
</evidence>
<keyword evidence="4 11" id="KW-0479">Metal-binding</keyword>
<feature type="domain" description="Glutamine amidotransferase" evidence="12">
    <location>
        <begin position="315"/>
        <end position="533"/>
    </location>
</feature>
<dbReference type="UniPathway" id="UPA00159">
    <property type="reaction ID" value="UER00277"/>
</dbReference>
<evidence type="ECO:0000256" key="1">
    <source>
        <dbReference type="ARBA" id="ARBA00005171"/>
    </source>
</evidence>
<feature type="binding site" evidence="11">
    <location>
        <position position="67"/>
    </location>
    <ligand>
        <name>L-glutamine</name>
        <dbReference type="ChEBI" id="CHEBI:58359"/>
    </ligand>
</feature>
<evidence type="ECO:0000256" key="8">
    <source>
        <dbReference type="ARBA" id="ARBA00022962"/>
    </source>
</evidence>
<comment type="pathway">
    <text evidence="1 11">Pyrimidine metabolism; CTP biosynthesis via de novo pathway; CTP from UDP: step 2/2.</text>
</comment>
<protein>
    <recommendedName>
        <fullName evidence="11">CTP synthase</fullName>
        <ecNumber evidence="11">6.3.4.2</ecNumber>
    </recommendedName>
    <alternativeName>
        <fullName evidence="11">Cytidine 5'-triphosphate synthase</fullName>
    </alternativeName>
    <alternativeName>
        <fullName evidence="11">Cytidine triphosphate synthetase</fullName>
        <shortName evidence="11">CTP synthetase</shortName>
        <shortName evidence="11">CTPS</shortName>
    </alternativeName>
    <alternativeName>
        <fullName evidence="11">UTP--ammonia ligase</fullName>
    </alternativeName>
</protein>
<evidence type="ECO:0000256" key="9">
    <source>
        <dbReference type="ARBA" id="ARBA00022975"/>
    </source>
</evidence>
<dbReference type="SUPFAM" id="SSF52317">
    <property type="entry name" value="Class I glutamine amidotransferase-like"/>
    <property type="match status" value="1"/>
</dbReference>
<evidence type="ECO:0000313" key="15">
    <source>
        <dbReference type="Proteomes" id="UP000199076"/>
    </source>
</evidence>
<dbReference type="PANTHER" id="PTHR11550">
    <property type="entry name" value="CTP SYNTHASE"/>
    <property type="match status" value="1"/>
</dbReference>
<name>A0A1G7HZW3_9EURY</name>
<organism evidence="14 15">
    <name type="scientific">Halorientalis regularis</name>
    <dbReference type="NCBI Taxonomy" id="660518"/>
    <lineage>
        <taxon>Archaea</taxon>
        <taxon>Methanobacteriati</taxon>
        <taxon>Methanobacteriota</taxon>
        <taxon>Stenosarchaea group</taxon>
        <taxon>Halobacteria</taxon>
        <taxon>Halobacteriales</taxon>
        <taxon>Haloarculaceae</taxon>
        <taxon>Halorientalis</taxon>
    </lineage>
</organism>
<dbReference type="EMBL" id="FNBK01000003">
    <property type="protein sequence ID" value="SDF06012.1"/>
    <property type="molecule type" value="Genomic_DNA"/>
</dbReference>
<proteinExistence type="inferred from homology"/>
<comment type="caution">
    <text evidence="11">Lacks conserved residue(s) required for the propagation of feature annotation.</text>
</comment>
<dbReference type="InterPro" id="IPR033828">
    <property type="entry name" value="GATase1_CTP_Synthase"/>
</dbReference>
<dbReference type="InterPro" id="IPR027417">
    <property type="entry name" value="P-loop_NTPase"/>
</dbReference>
<feature type="active site" description="Nucleophile; for glutamine hydrolysis" evidence="11">
    <location>
        <position position="391"/>
    </location>
</feature>
<feature type="region of interest" description="Amidoligase domain" evidence="11">
    <location>
        <begin position="1"/>
        <end position="277"/>
    </location>
</feature>
<feature type="binding site" evidence="11">
    <location>
        <position position="234"/>
    </location>
    <ligand>
        <name>CTP</name>
        <dbReference type="ChEBI" id="CHEBI:37563"/>
        <note>allosteric inhibitor</note>
    </ligand>
</feature>
<feature type="domain" description="CTP synthase N-terminal" evidence="13">
    <location>
        <begin position="16"/>
        <end position="277"/>
    </location>
</feature>
<comment type="catalytic activity">
    <reaction evidence="11">
        <text>L-glutamine + H2O = L-glutamate + NH4(+)</text>
        <dbReference type="Rhea" id="RHEA:15889"/>
        <dbReference type="ChEBI" id="CHEBI:15377"/>
        <dbReference type="ChEBI" id="CHEBI:28938"/>
        <dbReference type="ChEBI" id="CHEBI:29985"/>
        <dbReference type="ChEBI" id="CHEBI:58359"/>
    </reaction>
</comment>
<comment type="function">
    <text evidence="11">Catalyzes the ATP-dependent amination of UTP to CTP with either L-glutamine or ammonia as the source of nitrogen. Regulates intracellular CTP levels through interactions with the four ribonucleotide triphosphates.</text>
</comment>
<accession>A0A1G7HZW3</accession>
<dbReference type="Pfam" id="PF00117">
    <property type="entry name" value="GATase"/>
    <property type="match status" value="1"/>
</dbReference>
<feature type="binding site" evidence="11">
    <location>
        <position position="472"/>
    </location>
    <ligand>
        <name>L-glutamine</name>
        <dbReference type="ChEBI" id="CHEBI:58359"/>
    </ligand>
</feature>
<dbReference type="NCBIfam" id="TIGR00337">
    <property type="entry name" value="PyrG"/>
    <property type="match status" value="1"/>
</dbReference>
<dbReference type="EC" id="6.3.4.2" evidence="11"/>
<evidence type="ECO:0000256" key="3">
    <source>
        <dbReference type="ARBA" id="ARBA00022598"/>
    </source>
</evidence>
<feature type="binding site" evidence="11">
    <location>
        <position position="415"/>
    </location>
    <ligand>
        <name>L-glutamine</name>
        <dbReference type="ChEBI" id="CHEBI:58359"/>
    </ligand>
</feature>
<evidence type="ECO:0000256" key="4">
    <source>
        <dbReference type="ARBA" id="ARBA00022723"/>
    </source>
</evidence>
<evidence type="ECO:0000313" key="14">
    <source>
        <dbReference type="EMBL" id="SDF06012.1"/>
    </source>
</evidence>